<keyword evidence="6" id="KW-0472">Membrane</keyword>
<dbReference type="InterPro" id="IPR014710">
    <property type="entry name" value="RmlC-like_jellyroll"/>
</dbReference>
<keyword evidence="7" id="KW-1071">Ligand-gated ion channel</keyword>
<protein>
    <recommendedName>
        <fullName evidence="10">Cyclic nucleotide-binding domain-containing protein</fullName>
    </recommendedName>
</protein>
<feature type="compositionally biased region" description="Basic and acidic residues" evidence="9">
    <location>
        <begin position="774"/>
        <end position="791"/>
    </location>
</feature>
<dbReference type="PROSITE" id="PS50042">
    <property type="entry name" value="CNMP_BINDING_3"/>
    <property type="match status" value="4"/>
</dbReference>
<comment type="subcellular location">
    <subcellularLocation>
        <location evidence="1">Membrane</location>
        <topology evidence="1">Multi-pass membrane protein</topology>
    </subcellularLocation>
</comment>
<feature type="domain" description="Cyclic nucleotide-binding" evidence="10">
    <location>
        <begin position="81"/>
        <end position="180"/>
    </location>
</feature>
<evidence type="ECO:0000256" key="2">
    <source>
        <dbReference type="ARBA" id="ARBA00022448"/>
    </source>
</evidence>
<feature type="domain" description="Cyclic nucleotide-binding" evidence="10">
    <location>
        <begin position="384"/>
        <end position="484"/>
    </location>
</feature>
<dbReference type="EMBL" id="JAEFCI010010255">
    <property type="protein sequence ID" value="KAG5457335.1"/>
    <property type="molecule type" value="Genomic_DNA"/>
</dbReference>
<dbReference type="AlphaFoldDB" id="A0A8H7ZQF7"/>
<dbReference type="GO" id="GO:0044877">
    <property type="term" value="F:protein-containing complex binding"/>
    <property type="evidence" value="ECO:0007669"/>
    <property type="project" value="TreeGrafter"/>
</dbReference>
<evidence type="ECO:0000256" key="1">
    <source>
        <dbReference type="ARBA" id="ARBA00004141"/>
    </source>
</evidence>
<dbReference type="GO" id="GO:0005221">
    <property type="term" value="F:intracellularly cyclic nucleotide-activated monoatomic cation channel activity"/>
    <property type="evidence" value="ECO:0007669"/>
    <property type="project" value="InterPro"/>
</dbReference>
<dbReference type="InterPro" id="IPR000595">
    <property type="entry name" value="cNMP-bd_dom"/>
</dbReference>
<proteinExistence type="predicted"/>
<dbReference type="InterPro" id="IPR036047">
    <property type="entry name" value="F-box-like_dom_sf"/>
</dbReference>
<dbReference type="SUPFAM" id="SSF51206">
    <property type="entry name" value="cAMP-binding domain-like"/>
    <property type="match status" value="4"/>
</dbReference>
<dbReference type="Gene3D" id="3.80.10.10">
    <property type="entry name" value="Ribonuclease Inhibitor"/>
    <property type="match status" value="1"/>
</dbReference>
<dbReference type="InterPro" id="IPR057207">
    <property type="entry name" value="FBXL15_LRR"/>
</dbReference>
<dbReference type="PROSITE" id="PS00889">
    <property type="entry name" value="CNMP_BINDING_2"/>
    <property type="match status" value="3"/>
</dbReference>
<dbReference type="Pfam" id="PF00027">
    <property type="entry name" value="cNMP_binding"/>
    <property type="match status" value="4"/>
</dbReference>
<dbReference type="PROSITE" id="PS00888">
    <property type="entry name" value="CNMP_BINDING_1"/>
    <property type="match status" value="2"/>
</dbReference>
<dbReference type="SMART" id="SM00367">
    <property type="entry name" value="LRR_CC"/>
    <property type="match status" value="8"/>
</dbReference>
<feature type="region of interest" description="Disordered" evidence="9">
    <location>
        <begin position="774"/>
        <end position="839"/>
    </location>
</feature>
<dbReference type="Proteomes" id="UP000673691">
    <property type="component" value="Unassembled WGS sequence"/>
</dbReference>
<feature type="compositionally biased region" description="Low complexity" evidence="9">
    <location>
        <begin position="713"/>
        <end position="729"/>
    </location>
</feature>
<dbReference type="GO" id="GO:0016020">
    <property type="term" value="C:membrane"/>
    <property type="evidence" value="ECO:0007669"/>
    <property type="project" value="UniProtKB-SubCell"/>
</dbReference>
<dbReference type="InterPro" id="IPR018488">
    <property type="entry name" value="cNMP-bd_CS"/>
</dbReference>
<comment type="caution">
    <text evidence="11">The sequence shown here is derived from an EMBL/GenBank/DDBJ whole genome shotgun (WGS) entry which is preliminary data.</text>
</comment>
<dbReference type="InterPro" id="IPR032675">
    <property type="entry name" value="LRR_dom_sf"/>
</dbReference>
<keyword evidence="8" id="KW-0407">Ion channel</keyword>
<evidence type="ECO:0000256" key="7">
    <source>
        <dbReference type="ARBA" id="ARBA00023286"/>
    </source>
</evidence>
<organism evidence="11 12">
    <name type="scientific">Olpidium bornovanus</name>
    <dbReference type="NCBI Taxonomy" id="278681"/>
    <lineage>
        <taxon>Eukaryota</taxon>
        <taxon>Fungi</taxon>
        <taxon>Fungi incertae sedis</taxon>
        <taxon>Olpidiomycota</taxon>
        <taxon>Olpidiomycotina</taxon>
        <taxon>Olpidiomycetes</taxon>
        <taxon>Olpidiales</taxon>
        <taxon>Olpidiaceae</taxon>
        <taxon>Olpidium</taxon>
    </lineage>
</organism>
<feature type="domain" description="Cyclic nucleotide-binding" evidence="10">
    <location>
        <begin position="232"/>
        <end position="333"/>
    </location>
</feature>
<dbReference type="PANTHER" id="PTHR45638">
    <property type="entry name" value="CYCLIC NUCLEOTIDE-GATED CATION CHANNEL SUBUNIT A"/>
    <property type="match status" value="1"/>
</dbReference>
<dbReference type="OrthoDB" id="421226at2759"/>
<evidence type="ECO:0000256" key="3">
    <source>
        <dbReference type="ARBA" id="ARBA00022692"/>
    </source>
</evidence>
<dbReference type="Gene3D" id="2.60.120.10">
    <property type="entry name" value="Jelly Rolls"/>
    <property type="match status" value="4"/>
</dbReference>
<evidence type="ECO:0000313" key="11">
    <source>
        <dbReference type="EMBL" id="KAG5457335.1"/>
    </source>
</evidence>
<reference evidence="11 12" key="1">
    <citation type="journal article" name="Sci. Rep.">
        <title>Genome-scale phylogenetic analyses confirm Olpidium as the closest living zoosporic fungus to the non-flagellated, terrestrial fungi.</title>
        <authorList>
            <person name="Chang Y."/>
            <person name="Rochon D."/>
            <person name="Sekimoto S."/>
            <person name="Wang Y."/>
            <person name="Chovatia M."/>
            <person name="Sandor L."/>
            <person name="Salamov A."/>
            <person name="Grigoriev I.V."/>
            <person name="Stajich J.E."/>
            <person name="Spatafora J.W."/>
        </authorList>
    </citation>
    <scope>NUCLEOTIDE SEQUENCE [LARGE SCALE GENOMIC DNA]</scope>
    <source>
        <strain evidence="11">S191</strain>
    </source>
</reference>
<dbReference type="InterPro" id="IPR006553">
    <property type="entry name" value="Leu-rich_rpt_Cys-con_subtyp"/>
</dbReference>
<feature type="non-terminal residue" evidence="11">
    <location>
        <position position="1"/>
    </location>
</feature>
<dbReference type="InterPro" id="IPR050866">
    <property type="entry name" value="CNG_cation_channel"/>
</dbReference>
<feature type="region of interest" description="Disordered" evidence="9">
    <location>
        <begin position="683"/>
        <end position="744"/>
    </location>
</feature>
<name>A0A8H7ZQF7_9FUNG</name>
<evidence type="ECO:0000256" key="5">
    <source>
        <dbReference type="ARBA" id="ARBA00023065"/>
    </source>
</evidence>
<evidence type="ECO:0000313" key="12">
    <source>
        <dbReference type="Proteomes" id="UP000673691"/>
    </source>
</evidence>
<dbReference type="InterPro" id="IPR018490">
    <property type="entry name" value="cNMP-bd_dom_sf"/>
</dbReference>
<evidence type="ECO:0000256" key="4">
    <source>
        <dbReference type="ARBA" id="ARBA00022989"/>
    </source>
</evidence>
<keyword evidence="4" id="KW-1133">Transmembrane helix</keyword>
<feature type="non-terminal residue" evidence="11">
    <location>
        <position position="1152"/>
    </location>
</feature>
<dbReference type="Pfam" id="PF25372">
    <property type="entry name" value="DUF7885"/>
    <property type="match status" value="1"/>
</dbReference>
<evidence type="ECO:0000256" key="8">
    <source>
        <dbReference type="ARBA" id="ARBA00023303"/>
    </source>
</evidence>
<evidence type="ECO:0000259" key="10">
    <source>
        <dbReference type="PROSITE" id="PS50042"/>
    </source>
</evidence>
<dbReference type="CDD" id="cd00038">
    <property type="entry name" value="CAP_ED"/>
    <property type="match status" value="4"/>
</dbReference>
<feature type="domain" description="Cyclic nucleotide-binding" evidence="10">
    <location>
        <begin position="557"/>
        <end position="654"/>
    </location>
</feature>
<dbReference type="SMART" id="SM00100">
    <property type="entry name" value="cNMP"/>
    <property type="match status" value="4"/>
</dbReference>
<feature type="region of interest" description="Disordered" evidence="9">
    <location>
        <begin position="27"/>
        <end position="53"/>
    </location>
</feature>
<dbReference type="SUPFAM" id="SSF81383">
    <property type="entry name" value="F-box domain"/>
    <property type="match status" value="1"/>
</dbReference>
<evidence type="ECO:0000256" key="9">
    <source>
        <dbReference type="SAM" id="MobiDB-lite"/>
    </source>
</evidence>
<keyword evidence="12" id="KW-1185">Reference proteome</keyword>
<keyword evidence="5" id="KW-0406">Ion transport</keyword>
<sequence length="1152" mass="125939">RTDVLTGNLRPRFRPFALSQSAFTKRKCRPAKSIPQAENAVSGPAPTKDGHAFRSSTSIAKEAEGSGGEGMKQFLRNHPIFKALADEGFISRMVSALQPRIINDRETVIRKGEVGRALFFVARGEVEVVSEDGETIVNVMQQDTFFGEIGLLFDIARTATCRARGKCLILALTKAKFAEIAEDYPSVSAAIKLVAEERLAVFEKQAAKNVNVNFPDEARVGITYEDLRSVPLFKGCDTEFLHLLALKLIPEQYLLGEDVVCMGETSAEMYFVARGAAEVYGRDERHPFATIQTGSFFGEVGVLFNMERTASVRAASSVLDVFKLTRADMEEVLKGWQDIAAKIQAEAKSRLETISSRTAMAAAASAAVESDVDVLREQLKAVPLLKDCDDGMLQEMSLALELKAASDGEYVIRKGEPGHAMLIVAIGSAEVVSDDGKTVYAQISPGGFLGEIALFYDVPRTASVRARGELAYFELAKADLDRILKSEPRIEEAVRKKAAENYAQVTLREAKLKKVLDNVEAGKQQQQLGSAACASVAGKQAAYDVEATAERLKKVALFKDCPTPFLKQLAAYTSIRGCRKGDYVIRRGEVSSEMFFIVHGAIDVVSEDGRTVYDNIGEGSFFGEVGIHYRIPRTASIRVSTETCHLVILSKEALVAALKEYPDLYTTISLAAQNRLQLMNDRANKDQPAPSEDSNEVVIPAGCGSGGESAGPSKISQKSSGASISQGSSTGSGGRAPPRASDADSGVLAVTPVLPAKNPNPLWLFFRGKGEREKTRESHSTFDVARKDDKNPMFPSAAAQGKPGPKKKSKAIGNFFGGNGKVRPSASSKHDKSLAKAEASVATPRTRRCQNLLELDAEAVLYISWFLNPRDRARFGLVCNYTRRLTYAPQAWRHLDFGYDRMTDYLTPKVLDQLTARAGQSLVHVNISGCWMLHDADITVLASRCPSLESVVASNCWKLTDVGIGFVARQCGRLLKLDIAYSGQITSAAFDRHCMVRLRSLDLSYCKLIGDDGLENVFERASAIKIIRLRRCTRITDFGLYLVAKHCRAIETLDLTDCHGISDKCLQWIAGSCTPYQSLDLSHCSFVTDSAIAFFAESIKGLQRLKLRHCRRLTDAVATYLARMAPKLELLDITGCPLVTSAGRDVIRSRIR</sequence>
<dbReference type="PANTHER" id="PTHR45638:SF11">
    <property type="entry name" value="CYCLIC NUCLEOTIDE-GATED CATION CHANNEL SUBUNIT A"/>
    <property type="match status" value="1"/>
</dbReference>
<gene>
    <name evidence="11" type="ORF">BJ554DRAFT_2684</name>
</gene>
<dbReference type="SUPFAM" id="SSF52047">
    <property type="entry name" value="RNI-like"/>
    <property type="match status" value="1"/>
</dbReference>
<keyword evidence="2" id="KW-0813">Transport</keyword>
<keyword evidence="3" id="KW-0812">Transmembrane</keyword>
<evidence type="ECO:0000256" key="6">
    <source>
        <dbReference type="ARBA" id="ARBA00023136"/>
    </source>
</evidence>
<accession>A0A8H7ZQF7</accession>